<name>A0ABP4WYE2_9ACTN</name>
<comment type="caution">
    <text evidence="2">The sequence shown here is derived from an EMBL/GenBank/DDBJ whole genome shotgun (WGS) entry which is preliminary data.</text>
</comment>
<feature type="transmembrane region" description="Helical" evidence="1">
    <location>
        <begin position="97"/>
        <end position="113"/>
    </location>
</feature>
<evidence type="ECO:0000313" key="3">
    <source>
        <dbReference type="Proteomes" id="UP001500655"/>
    </source>
</evidence>
<accession>A0ABP4WYE2</accession>
<keyword evidence="1" id="KW-0812">Transmembrane</keyword>
<gene>
    <name evidence="2" type="ORF">GCM10009681_39660</name>
</gene>
<keyword evidence="1" id="KW-1133">Transmembrane helix</keyword>
<feature type="transmembrane region" description="Helical" evidence="1">
    <location>
        <begin position="74"/>
        <end position="91"/>
    </location>
</feature>
<dbReference type="Pfam" id="PF14256">
    <property type="entry name" value="YwiC"/>
    <property type="match status" value="1"/>
</dbReference>
<evidence type="ECO:0000313" key="2">
    <source>
        <dbReference type="EMBL" id="GAA1764624.1"/>
    </source>
</evidence>
<feature type="transmembrane region" description="Helical" evidence="1">
    <location>
        <begin position="188"/>
        <end position="213"/>
    </location>
</feature>
<feature type="transmembrane region" description="Helical" evidence="1">
    <location>
        <begin position="149"/>
        <end position="167"/>
    </location>
</feature>
<dbReference type="InterPro" id="IPR025576">
    <property type="entry name" value="YwiC"/>
</dbReference>
<proteinExistence type="predicted"/>
<feature type="transmembrane region" description="Helical" evidence="1">
    <location>
        <begin position="125"/>
        <end position="143"/>
    </location>
</feature>
<organism evidence="2 3">
    <name type="scientific">Luedemannella helvata</name>
    <dbReference type="NCBI Taxonomy" id="349315"/>
    <lineage>
        <taxon>Bacteria</taxon>
        <taxon>Bacillati</taxon>
        <taxon>Actinomycetota</taxon>
        <taxon>Actinomycetes</taxon>
        <taxon>Micromonosporales</taxon>
        <taxon>Micromonosporaceae</taxon>
        <taxon>Luedemannella</taxon>
    </lineage>
</organism>
<keyword evidence="1" id="KW-0472">Membrane</keyword>
<dbReference type="Proteomes" id="UP001500655">
    <property type="component" value="Unassembled WGS sequence"/>
</dbReference>
<protein>
    <submittedName>
        <fullName evidence="2">YwiC-like family protein</fullName>
    </submittedName>
</protein>
<dbReference type="RefSeq" id="WP_344083953.1">
    <property type="nucleotide sequence ID" value="NZ_BAAALS010000020.1"/>
</dbReference>
<feature type="transmembrane region" description="Helical" evidence="1">
    <location>
        <begin position="20"/>
        <end position="39"/>
    </location>
</feature>
<feature type="transmembrane region" description="Helical" evidence="1">
    <location>
        <begin position="225"/>
        <end position="242"/>
    </location>
</feature>
<dbReference type="EMBL" id="BAAALS010000020">
    <property type="protein sequence ID" value="GAA1764624.1"/>
    <property type="molecule type" value="Genomic_DNA"/>
</dbReference>
<evidence type="ECO:0000256" key="1">
    <source>
        <dbReference type="SAM" id="Phobius"/>
    </source>
</evidence>
<reference evidence="3" key="1">
    <citation type="journal article" date="2019" name="Int. J. Syst. Evol. Microbiol.">
        <title>The Global Catalogue of Microorganisms (GCM) 10K type strain sequencing project: providing services to taxonomists for standard genome sequencing and annotation.</title>
        <authorList>
            <consortium name="The Broad Institute Genomics Platform"/>
            <consortium name="The Broad Institute Genome Sequencing Center for Infectious Disease"/>
            <person name="Wu L."/>
            <person name="Ma J."/>
        </authorList>
    </citation>
    <scope>NUCLEOTIDE SEQUENCE [LARGE SCALE GENOMIC DNA]</scope>
    <source>
        <strain evidence="3">JCM 13249</strain>
    </source>
</reference>
<sequence>MSAPVRRRAVRRYVPPQHGAWAMLLLPFLAGVLVAGPRWVHLPLLIAWLGGYLWSYYALLAVKTGRPGRVRDQLLLYGAVTAAAGLAVVAARPGVVVFAPVYAALLAVNVGYARRRRERSLINDLASVAQSCVMVFVVAFCAGAPPASVWPAFVAVLLYFVGTVLHVKTMIRERGSVAYRRASVAYHALALAVAAWLGPAFAVVFGLLLVRAIVSPRLSLTPKRVGITEIVASVLVLAAAATG</sequence>
<feature type="transmembrane region" description="Helical" evidence="1">
    <location>
        <begin position="45"/>
        <end position="62"/>
    </location>
</feature>
<keyword evidence="3" id="KW-1185">Reference proteome</keyword>